<dbReference type="STRING" id="1423804.FD14_GL000115"/>
<proteinExistence type="predicted"/>
<reference evidence="1 2" key="1">
    <citation type="journal article" date="2015" name="Genome Announc.">
        <title>Expanding the biotechnology potential of lactobacilli through comparative genomics of 213 strains and associated genera.</title>
        <authorList>
            <person name="Sun Z."/>
            <person name="Harris H.M."/>
            <person name="McCann A."/>
            <person name="Guo C."/>
            <person name="Argimon S."/>
            <person name="Zhang W."/>
            <person name="Yang X."/>
            <person name="Jeffery I.B."/>
            <person name="Cooney J.C."/>
            <person name="Kagawa T.F."/>
            <person name="Liu W."/>
            <person name="Song Y."/>
            <person name="Salvetti E."/>
            <person name="Wrobel A."/>
            <person name="Rasinkangas P."/>
            <person name="Parkhill J."/>
            <person name="Rea M.C."/>
            <person name="O'Sullivan O."/>
            <person name="Ritari J."/>
            <person name="Douillard F.P."/>
            <person name="Paul Ross R."/>
            <person name="Yang R."/>
            <person name="Briner A.E."/>
            <person name="Felis G.E."/>
            <person name="de Vos W.M."/>
            <person name="Barrangou R."/>
            <person name="Klaenhammer T.R."/>
            <person name="Caufield P.W."/>
            <person name="Cui Y."/>
            <person name="Zhang H."/>
            <person name="O'Toole P.W."/>
        </authorList>
    </citation>
    <scope>NUCLEOTIDE SEQUENCE [LARGE SCALE GENOMIC DNA]</scope>
    <source>
        <strain evidence="1 2">DSM 23365</strain>
    </source>
</reference>
<dbReference type="RefSeq" id="WP_054736890.1">
    <property type="nucleotide sequence ID" value="NZ_AYZM01000061.1"/>
</dbReference>
<evidence type="ECO:0000313" key="2">
    <source>
        <dbReference type="Proteomes" id="UP000051442"/>
    </source>
</evidence>
<dbReference type="PATRIC" id="fig|1423804.4.peg.128"/>
<dbReference type="OrthoDB" id="2248484at2"/>
<organism evidence="1 2">
    <name type="scientific">Secundilactobacillus similis DSM 23365 = JCM 2765</name>
    <dbReference type="NCBI Taxonomy" id="1423804"/>
    <lineage>
        <taxon>Bacteria</taxon>
        <taxon>Bacillati</taxon>
        <taxon>Bacillota</taxon>
        <taxon>Bacilli</taxon>
        <taxon>Lactobacillales</taxon>
        <taxon>Lactobacillaceae</taxon>
        <taxon>Secundilactobacillus</taxon>
    </lineage>
</organism>
<protein>
    <submittedName>
        <fullName evidence="1">Uncharacterized protein</fullName>
    </submittedName>
</protein>
<keyword evidence="2" id="KW-1185">Reference proteome</keyword>
<name>A0A0R2FBA4_9LACO</name>
<comment type="caution">
    <text evidence="1">The sequence shown here is derived from an EMBL/GenBank/DDBJ whole genome shotgun (WGS) entry which is preliminary data.</text>
</comment>
<dbReference type="AlphaFoldDB" id="A0A0R2FBA4"/>
<accession>A0A0R2FBA4</accession>
<dbReference type="Proteomes" id="UP000051442">
    <property type="component" value="Unassembled WGS sequence"/>
</dbReference>
<evidence type="ECO:0000313" key="1">
    <source>
        <dbReference type="EMBL" id="KRN25711.1"/>
    </source>
</evidence>
<dbReference type="EMBL" id="AYZM01000061">
    <property type="protein sequence ID" value="KRN25711.1"/>
    <property type="molecule type" value="Genomic_DNA"/>
</dbReference>
<sequence>MLYELTNIIRPETDNWQQQRARLQQTNGQVLTLAPNPGFSGLLSREGTQGHNLIDWVTQRVYHPGNYLYFNEIPTVTDAEIFMNQDRSISLISEGDVIGEVELYANTRRAVKSVTYLNEDGGRDFIEEYTFDGELFSRIFYDRNAVQEICFYDNQQRPVIRYYYYERQLNLVTIENPETREVITQYDTQLQFMRTQLAQRLTPDDQVNISYLGLELSVLAETTSQNTLYLEEAPLNEAGQVKGNLRAILTNEVKYVQHVVASEDAATVLKTANCPIDKLIIK</sequence>
<gene>
    <name evidence="1" type="ORF">FD14_GL000115</name>
</gene>